<dbReference type="AlphaFoldDB" id="A0A2H0UL25"/>
<evidence type="ECO:0000256" key="4">
    <source>
        <dbReference type="RuleBase" id="RU000559"/>
    </source>
</evidence>
<feature type="compositionally biased region" description="Basic and acidic residues" evidence="5">
    <location>
        <begin position="190"/>
        <end position="200"/>
    </location>
</feature>
<dbReference type="InterPro" id="IPR038657">
    <property type="entry name" value="Ribosomal_bL19_sf"/>
</dbReference>
<protein>
    <recommendedName>
        <fullName evidence="4">50S ribosomal protein L19</fullName>
    </recommendedName>
</protein>
<name>A0A2H0UL25_9BACT</name>
<dbReference type="GO" id="GO:0022625">
    <property type="term" value="C:cytosolic large ribosomal subunit"/>
    <property type="evidence" value="ECO:0007669"/>
    <property type="project" value="TreeGrafter"/>
</dbReference>
<organism evidence="6 7">
    <name type="scientific">Candidatus Harrisonbacteria bacterium CG10_big_fil_rev_8_21_14_0_10_49_15</name>
    <dbReference type="NCBI Taxonomy" id="1974587"/>
    <lineage>
        <taxon>Bacteria</taxon>
        <taxon>Candidatus Harrisoniibacteriota</taxon>
    </lineage>
</organism>
<dbReference type="PANTHER" id="PTHR15680:SF9">
    <property type="entry name" value="LARGE RIBOSOMAL SUBUNIT PROTEIN BL19M"/>
    <property type="match status" value="1"/>
</dbReference>
<reference evidence="7" key="1">
    <citation type="submission" date="2017-09" db="EMBL/GenBank/DDBJ databases">
        <title>Depth-based differentiation of microbial function through sediment-hosted aquifers and enrichment of novel symbionts in the deep terrestrial subsurface.</title>
        <authorList>
            <person name="Probst A.J."/>
            <person name="Ladd B."/>
            <person name="Jarett J.K."/>
            <person name="Geller-Mcgrath D.E."/>
            <person name="Sieber C.M.K."/>
            <person name="Emerson J.B."/>
            <person name="Anantharaman K."/>
            <person name="Thomas B.C."/>
            <person name="Malmstrom R."/>
            <person name="Stieglmeier M."/>
            <person name="Klingl A."/>
            <person name="Woyke T."/>
            <person name="Ryan C.M."/>
            <person name="Banfield J.F."/>
        </authorList>
    </citation>
    <scope>NUCLEOTIDE SEQUENCE [LARGE SCALE GENOMIC DNA]</scope>
</reference>
<dbReference type="EMBL" id="PFBD01000020">
    <property type="protein sequence ID" value="PIR87103.1"/>
    <property type="molecule type" value="Genomic_DNA"/>
</dbReference>
<dbReference type="Pfam" id="PF01245">
    <property type="entry name" value="Ribosomal_L19"/>
    <property type="match status" value="1"/>
</dbReference>
<evidence type="ECO:0000313" key="6">
    <source>
        <dbReference type="EMBL" id="PIR87103.1"/>
    </source>
</evidence>
<sequence length="200" mass="21960">MIHDLVNPKIRPGATVRVFETIQEGGKERVRRFEGMVLARKHGNEPGASFTVRSTVAGVGVEKVFPVHSQTISKVEVLSSPKNVRRSKLYYIRDISRKMIRKKTAIKEDVSGEVRAELKAEAKAEAKAVAEAKAAEEVKVAAEEQAVAEAKAKEEADAKKAEEAKVSAEVNENTATAETQNTEETEETEEAPKQEDSKTE</sequence>
<feature type="compositionally biased region" description="Low complexity" evidence="5">
    <location>
        <begin position="167"/>
        <end position="180"/>
    </location>
</feature>
<proteinExistence type="inferred from homology"/>
<comment type="caution">
    <text evidence="6">The sequence shown here is derived from an EMBL/GenBank/DDBJ whole genome shotgun (WGS) entry which is preliminary data.</text>
</comment>
<gene>
    <name evidence="6" type="ORF">COU11_02650</name>
</gene>
<feature type="region of interest" description="Disordered" evidence="5">
    <location>
        <begin position="132"/>
        <end position="200"/>
    </location>
</feature>
<dbReference type="SUPFAM" id="SSF50104">
    <property type="entry name" value="Translation proteins SH3-like domain"/>
    <property type="match status" value="1"/>
</dbReference>
<feature type="compositionally biased region" description="Basic and acidic residues" evidence="5">
    <location>
        <begin position="132"/>
        <end position="142"/>
    </location>
</feature>
<dbReference type="PRINTS" id="PR00061">
    <property type="entry name" value="RIBOSOMALL19"/>
</dbReference>
<dbReference type="InterPro" id="IPR008991">
    <property type="entry name" value="Translation_prot_SH3-like_sf"/>
</dbReference>
<evidence type="ECO:0000256" key="5">
    <source>
        <dbReference type="SAM" id="MobiDB-lite"/>
    </source>
</evidence>
<keyword evidence="2 6" id="KW-0689">Ribosomal protein</keyword>
<dbReference type="Proteomes" id="UP000229526">
    <property type="component" value="Unassembled WGS sequence"/>
</dbReference>
<evidence type="ECO:0000256" key="2">
    <source>
        <dbReference type="ARBA" id="ARBA00022980"/>
    </source>
</evidence>
<dbReference type="GO" id="GO:0006412">
    <property type="term" value="P:translation"/>
    <property type="evidence" value="ECO:0007669"/>
    <property type="project" value="InterPro"/>
</dbReference>
<dbReference type="PANTHER" id="PTHR15680">
    <property type="entry name" value="RIBOSOMAL PROTEIN L19"/>
    <property type="match status" value="1"/>
</dbReference>
<dbReference type="Gene3D" id="2.30.30.790">
    <property type="match status" value="1"/>
</dbReference>
<comment type="similarity">
    <text evidence="1 4">Belongs to the bacterial ribosomal protein bL19 family.</text>
</comment>
<dbReference type="GO" id="GO:0003735">
    <property type="term" value="F:structural constituent of ribosome"/>
    <property type="evidence" value="ECO:0007669"/>
    <property type="project" value="InterPro"/>
</dbReference>
<evidence type="ECO:0000256" key="3">
    <source>
        <dbReference type="ARBA" id="ARBA00023274"/>
    </source>
</evidence>
<keyword evidence="3 4" id="KW-0687">Ribonucleoprotein</keyword>
<evidence type="ECO:0000313" key="7">
    <source>
        <dbReference type="Proteomes" id="UP000229526"/>
    </source>
</evidence>
<feature type="compositionally biased region" description="Basic and acidic residues" evidence="5">
    <location>
        <begin position="150"/>
        <end position="166"/>
    </location>
</feature>
<evidence type="ECO:0000256" key="1">
    <source>
        <dbReference type="ARBA" id="ARBA00005781"/>
    </source>
</evidence>
<accession>A0A2H0UL25</accession>
<dbReference type="InterPro" id="IPR001857">
    <property type="entry name" value="Ribosomal_bL19"/>
</dbReference>
<comment type="function">
    <text evidence="4">This protein is located at the 30S-50S ribosomal subunit interface and may play a role in the structure and function of the aminoacyl-tRNA binding site.</text>
</comment>